<gene>
    <name evidence="1" type="ordered locus">Os05g0167800</name>
    <name evidence="1" type="ORF">OSNPB_050167800</name>
</gene>
<reference evidence="1 2" key="2">
    <citation type="journal article" date="2013" name="Plant Cell Physiol.">
        <title>Rice Annotation Project Database (RAP-DB): an integrative and interactive database for rice genomics.</title>
        <authorList>
            <person name="Sakai H."/>
            <person name="Lee S.S."/>
            <person name="Tanaka T."/>
            <person name="Numa H."/>
            <person name="Kim J."/>
            <person name="Kawahara Y."/>
            <person name="Wakimoto H."/>
            <person name="Yang C.C."/>
            <person name="Iwamoto M."/>
            <person name="Abe T."/>
            <person name="Yamada Y."/>
            <person name="Muto A."/>
            <person name="Inokuchi H."/>
            <person name="Ikemura T."/>
            <person name="Matsumoto T."/>
            <person name="Sasaki T."/>
            <person name="Itoh T."/>
        </authorList>
    </citation>
    <scope>NUCLEOTIDE SEQUENCE [LARGE SCALE GENOMIC DNA]</scope>
    <source>
        <strain evidence="2">cv. Nipponbare</strain>
    </source>
</reference>
<sequence length="107" mass="12017">MTWVGSMQELGLEVVKRNNSGTRTRVASIRHVGADLGQHGGRPRKAVEPRLFPDIEHRLRFLLHLARPPCTSPKSFAFVSVLPLWSMLASRDHIETVEARQVGKRAP</sequence>
<keyword evidence="2" id="KW-1185">Reference proteome</keyword>
<evidence type="ECO:0000313" key="1">
    <source>
        <dbReference type="EMBL" id="BAS92451.1"/>
    </source>
</evidence>
<dbReference type="EMBL" id="AP014961">
    <property type="protein sequence ID" value="BAS92451.1"/>
    <property type="molecule type" value="Genomic_DNA"/>
</dbReference>
<name>A0A0P0WID4_ORYSJ</name>
<dbReference type="InParanoid" id="A0A0P0WID4"/>
<dbReference type="Proteomes" id="UP000059680">
    <property type="component" value="Chromosome 5"/>
</dbReference>
<accession>A0A0P0WID4</accession>
<evidence type="ECO:0000313" key="2">
    <source>
        <dbReference type="Proteomes" id="UP000059680"/>
    </source>
</evidence>
<protein>
    <submittedName>
        <fullName evidence="1">Os05g0167800 protein</fullName>
    </submittedName>
</protein>
<reference evidence="2" key="1">
    <citation type="journal article" date="2005" name="Nature">
        <title>The map-based sequence of the rice genome.</title>
        <authorList>
            <consortium name="International rice genome sequencing project (IRGSP)"/>
            <person name="Matsumoto T."/>
            <person name="Wu J."/>
            <person name="Kanamori H."/>
            <person name="Katayose Y."/>
            <person name="Fujisawa M."/>
            <person name="Namiki N."/>
            <person name="Mizuno H."/>
            <person name="Yamamoto K."/>
            <person name="Antonio B.A."/>
            <person name="Baba T."/>
            <person name="Sakata K."/>
            <person name="Nagamura Y."/>
            <person name="Aoki H."/>
            <person name="Arikawa K."/>
            <person name="Arita K."/>
            <person name="Bito T."/>
            <person name="Chiden Y."/>
            <person name="Fujitsuka N."/>
            <person name="Fukunaka R."/>
            <person name="Hamada M."/>
            <person name="Harada C."/>
            <person name="Hayashi A."/>
            <person name="Hijishita S."/>
            <person name="Honda M."/>
            <person name="Hosokawa S."/>
            <person name="Ichikawa Y."/>
            <person name="Idonuma A."/>
            <person name="Iijima M."/>
            <person name="Ikeda M."/>
            <person name="Ikeno M."/>
            <person name="Ito K."/>
            <person name="Ito S."/>
            <person name="Ito T."/>
            <person name="Ito Y."/>
            <person name="Ito Y."/>
            <person name="Iwabuchi A."/>
            <person name="Kamiya K."/>
            <person name="Karasawa W."/>
            <person name="Kurita K."/>
            <person name="Katagiri S."/>
            <person name="Kikuta A."/>
            <person name="Kobayashi H."/>
            <person name="Kobayashi N."/>
            <person name="Machita K."/>
            <person name="Maehara T."/>
            <person name="Masukawa M."/>
            <person name="Mizubayashi T."/>
            <person name="Mukai Y."/>
            <person name="Nagasaki H."/>
            <person name="Nagata Y."/>
            <person name="Naito S."/>
            <person name="Nakashima M."/>
            <person name="Nakama Y."/>
            <person name="Nakamichi Y."/>
            <person name="Nakamura M."/>
            <person name="Meguro A."/>
            <person name="Negishi M."/>
            <person name="Ohta I."/>
            <person name="Ohta T."/>
            <person name="Okamoto M."/>
            <person name="Ono N."/>
            <person name="Saji S."/>
            <person name="Sakaguchi M."/>
            <person name="Sakai K."/>
            <person name="Shibata M."/>
            <person name="Shimokawa T."/>
            <person name="Song J."/>
            <person name="Takazaki Y."/>
            <person name="Terasawa K."/>
            <person name="Tsugane M."/>
            <person name="Tsuji K."/>
            <person name="Ueda S."/>
            <person name="Waki K."/>
            <person name="Yamagata H."/>
            <person name="Yamamoto M."/>
            <person name="Yamamoto S."/>
            <person name="Yamane H."/>
            <person name="Yoshiki S."/>
            <person name="Yoshihara R."/>
            <person name="Yukawa K."/>
            <person name="Zhong H."/>
            <person name="Yano M."/>
            <person name="Yuan Q."/>
            <person name="Ouyang S."/>
            <person name="Liu J."/>
            <person name="Jones K.M."/>
            <person name="Gansberger K."/>
            <person name="Moffat K."/>
            <person name="Hill J."/>
            <person name="Bera J."/>
            <person name="Fadrosh D."/>
            <person name="Jin S."/>
            <person name="Johri S."/>
            <person name="Kim M."/>
            <person name="Overton L."/>
            <person name="Reardon M."/>
            <person name="Tsitrin T."/>
            <person name="Vuong H."/>
            <person name="Weaver B."/>
            <person name="Ciecko A."/>
            <person name="Tallon L."/>
            <person name="Jackson J."/>
            <person name="Pai G."/>
            <person name="Aken S.V."/>
            <person name="Utterback T."/>
            <person name="Reidmuller S."/>
            <person name="Feldblyum T."/>
            <person name="Hsiao J."/>
            <person name="Zismann V."/>
            <person name="Iobst S."/>
            <person name="de Vazeille A.R."/>
            <person name="Buell C.R."/>
            <person name="Ying K."/>
            <person name="Li Y."/>
            <person name="Lu T."/>
            <person name="Huang Y."/>
            <person name="Zhao Q."/>
            <person name="Feng Q."/>
            <person name="Zhang L."/>
            <person name="Zhu J."/>
            <person name="Weng Q."/>
            <person name="Mu J."/>
            <person name="Lu Y."/>
            <person name="Fan D."/>
            <person name="Liu Y."/>
            <person name="Guan J."/>
            <person name="Zhang Y."/>
            <person name="Yu S."/>
            <person name="Liu X."/>
            <person name="Zhang Y."/>
            <person name="Hong G."/>
            <person name="Han B."/>
            <person name="Choisne N."/>
            <person name="Demange N."/>
            <person name="Orjeda G."/>
            <person name="Samain S."/>
            <person name="Cattolico L."/>
            <person name="Pelletier E."/>
            <person name="Couloux A."/>
            <person name="Segurens B."/>
            <person name="Wincker P."/>
            <person name="D'Hont A."/>
            <person name="Scarpelli C."/>
            <person name="Weissenbach J."/>
            <person name="Salanoubat M."/>
            <person name="Quetier F."/>
            <person name="Yu Y."/>
            <person name="Kim H.R."/>
            <person name="Rambo T."/>
            <person name="Currie J."/>
            <person name="Collura K."/>
            <person name="Luo M."/>
            <person name="Yang T."/>
            <person name="Ammiraju J.S.S."/>
            <person name="Engler F."/>
            <person name="Soderlund C."/>
            <person name="Wing R.A."/>
            <person name="Palmer L.E."/>
            <person name="de la Bastide M."/>
            <person name="Spiegel L."/>
            <person name="Nascimento L."/>
            <person name="Zutavern T."/>
            <person name="O'Shaughnessy A."/>
            <person name="Dike S."/>
            <person name="Dedhia N."/>
            <person name="Preston R."/>
            <person name="Balija V."/>
            <person name="McCombie W.R."/>
            <person name="Chow T."/>
            <person name="Chen H."/>
            <person name="Chung M."/>
            <person name="Chen C."/>
            <person name="Shaw J."/>
            <person name="Wu H."/>
            <person name="Hsiao K."/>
            <person name="Chao Y."/>
            <person name="Chu M."/>
            <person name="Cheng C."/>
            <person name="Hour A."/>
            <person name="Lee P."/>
            <person name="Lin S."/>
            <person name="Lin Y."/>
            <person name="Liou J."/>
            <person name="Liu S."/>
            <person name="Hsing Y."/>
            <person name="Raghuvanshi S."/>
            <person name="Mohanty A."/>
            <person name="Bharti A.K."/>
            <person name="Gaur A."/>
            <person name="Gupta V."/>
            <person name="Kumar D."/>
            <person name="Ravi V."/>
            <person name="Vij S."/>
            <person name="Kapur A."/>
            <person name="Khurana P."/>
            <person name="Khurana P."/>
            <person name="Khurana J.P."/>
            <person name="Tyagi A.K."/>
            <person name="Gaikwad K."/>
            <person name="Singh A."/>
            <person name="Dalal V."/>
            <person name="Srivastava S."/>
            <person name="Dixit A."/>
            <person name="Pal A.K."/>
            <person name="Ghazi I.A."/>
            <person name="Yadav M."/>
            <person name="Pandit A."/>
            <person name="Bhargava A."/>
            <person name="Sureshbabu K."/>
            <person name="Batra K."/>
            <person name="Sharma T.R."/>
            <person name="Mohapatra T."/>
            <person name="Singh N.K."/>
            <person name="Messing J."/>
            <person name="Nelson A.B."/>
            <person name="Fuks G."/>
            <person name="Kavchok S."/>
            <person name="Keizer G."/>
            <person name="Linton E."/>
            <person name="Llaca V."/>
            <person name="Song R."/>
            <person name="Tanyolac B."/>
            <person name="Young S."/>
            <person name="Ho-Il K."/>
            <person name="Hahn J.H."/>
            <person name="Sangsakoo G."/>
            <person name="Vanavichit A."/>
            <person name="de Mattos Luiz.A.T."/>
            <person name="Zimmer P.D."/>
            <person name="Malone G."/>
            <person name="Dellagostin O."/>
            <person name="de Oliveira A.C."/>
            <person name="Bevan M."/>
            <person name="Bancroft I."/>
            <person name="Minx P."/>
            <person name="Cordum H."/>
            <person name="Wilson R."/>
            <person name="Cheng Z."/>
            <person name="Jin W."/>
            <person name="Jiang J."/>
            <person name="Leong S.A."/>
            <person name="Iwama H."/>
            <person name="Gojobori T."/>
            <person name="Itoh T."/>
            <person name="Niimura Y."/>
            <person name="Fujii Y."/>
            <person name="Habara T."/>
            <person name="Sakai H."/>
            <person name="Sato Y."/>
            <person name="Wilson G."/>
            <person name="Kumar K."/>
            <person name="McCouch S."/>
            <person name="Juretic N."/>
            <person name="Hoen D."/>
            <person name="Wright S."/>
            <person name="Bruskiewich R."/>
            <person name="Bureau T."/>
            <person name="Miyao A."/>
            <person name="Hirochika H."/>
            <person name="Nishikawa T."/>
            <person name="Kadowaki K."/>
            <person name="Sugiura M."/>
            <person name="Burr B."/>
            <person name="Sasaki T."/>
        </authorList>
    </citation>
    <scope>NUCLEOTIDE SEQUENCE [LARGE SCALE GENOMIC DNA]</scope>
    <source>
        <strain evidence="2">cv. Nipponbare</strain>
    </source>
</reference>
<dbReference type="PaxDb" id="39947-A0A0P0WID4"/>
<reference evidence="1 2" key="3">
    <citation type="journal article" date="2013" name="Rice">
        <title>Improvement of the Oryza sativa Nipponbare reference genome using next generation sequence and optical map data.</title>
        <authorList>
            <person name="Kawahara Y."/>
            <person name="de la Bastide M."/>
            <person name="Hamilton J.P."/>
            <person name="Kanamori H."/>
            <person name="McCombie W.R."/>
            <person name="Ouyang S."/>
            <person name="Schwartz D.C."/>
            <person name="Tanaka T."/>
            <person name="Wu J."/>
            <person name="Zhou S."/>
            <person name="Childs K.L."/>
            <person name="Davidson R.M."/>
            <person name="Lin H."/>
            <person name="Quesada-Ocampo L."/>
            <person name="Vaillancourt B."/>
            <person name="Sakai H."/>
            <person name="Lee S.S."/>
            <person name="Kim J."/>
            <person name="Numa H."/>
            <person name="Itoh T."/>
            <person name="Buell C.R."/>
            <person name="Matsumoto T."/>
        </authorList>
    </citation>
    <scope>NUCLEOTIDE SEQUENCE [LARGE SCALE GENOMIC DNA]</scope>
    <source>
        <strain evidence="2">cv. Nipponbare</strain>
    </source>
</reference>
<dbReference type="AlphaFoldDB" id="A0A0P0WID4"/>
<proteinExistence type="predicted"/>
<organism evidence="1 2">
    <name type="scientific">Oryza sativa subsp. japonica</name>
    <name type="common">Rice</name>
    <dbReference type="NCBI Taxonomy" id="39947"/>
    <lineage>
        <taxon>Eukaryota</taxon>
        <taxon>Viridiplantae</taxon>
        <taxon>Streptophyta</taxon>
        <taxon>Embryophyta</taxon>
        <taxon>Tracheophyta</taxon>
        <taxon>Spermatophyta</taxon>
        <taxon>Magnoliopsida</taxon>
        <taxon>Liliopsida</taxon>
        <taxon>Poales</taxon>
        <taxon>Poaceae</taxon>
        <taxon>BOP clade</taxon>
        <taxon>Oryzoideae</taxon>
        <taxon>Oryzeae</taxon>
        <taxon>Oryzinae</taxon>
        <taxon>Oryza</taxon>
        <taxon>Oryza sativa</taxon>
    </lineage>
</organism>